<dbReference type="InterPro" id="IPR002347">
    <property type="entry name" value="SDR_fam"/>
</dbReference>
<name>A0A7X6GZC1_9RHOB</name>
<dbReference type="SUPFAM" id="SSF51735">
    <property type="entry name" value="NAD(P)-binding Rossmann-fold domains"/>
    <property type="match status" value="1"/>
</dbReference>
<dbReference type="PRINTS" id="PR00080">
    <property type="entry name" value="SDRFAMILY"/>
</dbReference>
<organism evidence="3 4">
    <name type="scientific">Roseicyclus persicicus</name>
    <dbReference type="NCBI Taxonomy" id="2650661"/>
    <lineage>
        <taxon>Bacteria</taxon>
        <taxon>Pseudomonadati</taxon>
        <taxon>Pseudomonadota</taxon>
        <taxon>Alphaproteobacteria</taxon>
        <taxon>Rhodobacterales</taxon>
        <taxon>Roseobacteraceae</taxon>
        <taxon>Roseicyclus</taxon>
    </lineage>
</organism>
<evidence type="ECO:0000256" key="1">
    <source>
        <dbReference type="ARBA" id="ARBA00006484"/>
    </source>
</evidence>
<dbReference type="PANTHER" id="PTHR42760">
    <property type="entry name" value="SHORT-CHAIN DEHYDROGENASES/REDUCTASES FAMILY MEMBER"/>
    <property type="match status" value="1"/>
</dbReference>
<comment type="similarity">
    <text evidence="1">Belongs to the short-chain dehydrogenases/reductases (SDR) family.</text>
</comment>
<dbReference type="FunFam" id="3.40.50.720:FF:000084">
    <property type="entry name" value="Short-chain dehydrogenase reductase"/>
    <property type="match status" value="1"/>
</dbReference>
<protein>
    <submittedName>
        <fullName evidence="3">SDR family oxidoreductase</fullName>
    </submittedName>
</protein>
<dbReference type="AlphaFoldDB" id="A0A7X6GZC1"/>
<dbReference type="EMBL" id="JAAZQQ010000003">
    <property type="protein sequence ID" value="NKX45167.1"/>
    <property type="molecule type" value="Genomic_DNA"/>
</dbReference>
<keyword evidence="4" id="KW-1185">Reference proteome</keyword>
<dbReference type="RefSeq" id="WP_168623549.1">
    <property type="nucleotide sequence ID" value="NZ_JAAZQQ010000003.1"/>
</dbReference>
<dbReference type="PRINTS" id="PR00081">
    <property type="entry name" value="GDHRDH"/>
</dbReference>
<dbReference type="InterPro" id="IPR020904">
    <property type="entry name" value="Sc_DH/Rdtase_CS"/>
</dbReference>
<dbReference type="Gene3D" id="3.40.50.720">
    <property type="entry name" value="NAD(P)-binding Rossmann-like Domain"/>
    <property type="match status" value="1"/>
</dbReference>
<dbReference type="PROSITE" id="PS00061">
    <property type="entry name" value="ADH_SHORT"/>
    <property type="match status" value="1"/>
</dbReference>
<sequence>MHRLTGKTCVVTGAGRGIGAAIATAFAREGAEVLVTDIDLGAAEAVARGIGATALVLDVRSEADWQRLVDHRPALDVLVNNAGITGFEDGPARFDPEGIALEDWRRVMATNLDGCMLGCRYALGAMRGRPGAAIVNIASRSGMVGIPGAAAYAASKAGIRNLTKSVALYAAEQGLTLTCNAISPAAILTPMWEPMLGTGPDREARMAAFVADTPLRRFGTVEEVAAVAVMLASGEAGYITGSEIVMDGGILAGAVAAPGQADA</sequence>
<evidence type="ECO:0000313" key="3">
    <source>
        <dbReference type="EMBL" id="NKX45167.1"/>
    </source>
</evidence>
<proteinExistence type="inferred from homology"/>
<dbReference type="PANTHER" id="PTHR42760:SF133">
    <property type="entry name" value="3-OXOACYL-[ACYL-CARRIER-PROTEIN] REDUCTASE"/>
    <property type="match status" value="1"/>
</dbReference>
<comment type="caution">
    <text evidence="3">The sequence shown here is derived from an EMBL/GenBank/DDBJ whole genome shotgun (WGS) entry which is preliminary data.</text>
</comment>
<evidence type="ECO:0000256" key="2">
    <source>
        <dbReference type="ARBA" id="ARBA00023002"/>
    </source>
</evidence>
<evidence type="ECO:0000313" key="4">
    <source>
        <dbReference type="Proteomes" id="UP000526408"/>
    </source>
</evidence>
<gene>
    <name evidence="3" type="ORF">HCU73_11235</name>
</gene>
<dbReference type="Proteomes" id="UP000526408">
    <property type="component" value="Unassembled WGS sequence"/>
</dbReference>
<keyword evidence="2" id="KW-0560">Oxidoreductase</keyword>
<accession>A0A7X6GZC1</accession>
<reference evidence="3 4" key="1">
    <citation type="submission" date="2020-04" db="EMBL/GenBank/DDBJ databases">
        <authorList>
            <person name="Yoon J."/>
        </authorList>
    </citation>
    <scope>NUCLEOTIDE SEQUENCE [LARGE SCALE GENOMIC DNA]</scope>
    <source>
        <strain evidence="3 4">KMU-115</strain>
    </source>
</reference>
<dbReference type="GO" id="GO:0016616">
    <property type="term" value="F:oxidoreductase activity, acting on the CH-OH group of donors, NAD or NADP as acceptor"/>
    <property type="evidence" value="ECO:0007669"/>
    <property type="project" value="TreeGrafter"/>
</dbReference>
<dbReference type="InterPro" id="IPR036291">
    <property type="entry name" value="NAD(P)-bd_dom_sf"/>
</dbReference>
<dbReference type="Pfam" id="PF13561">
    <property type="entry name" value="adh_short_C2"/>
    <property type="match status" value="1"/>
</dbReference>